<dbReference type="OrthoDB" id="9793784at2"/>
<evidence type="ECO:0000256" key="10">
    <source>
        <dbReference type="ARBA" id="ARBA00023004"/>
    </source>
</evidence>
<evidence type="ECO:0000256" key="4">
    <source>
        <dbReference type="ARBA" id="ARBA00022475"/>
    </source>
</evidence>
<dbReference type="Pfam" id="PF01292">
    <property type="entry name" value="Ni_hydr_CYTB"/>
    <property type="match status" value="1"/>
</dbReference>
<dbReference type="RefSeq" id="WP_077751752.1">
    <property type="nucleotide sequence ID" value="NZ_CP014782.1"/>
</dbReference>
<organism evidence="15 16">
    <name type="scientific">Shewanella psychrophila</name>
    <dbReference type="NCBI Taxonomy" id="225848"/>
    <lineage>
        <taxon>Bacteria</taxon>
        <taxon>Pseudomonadati</taxon>
        <taxon>Pseudomonadota</taxon>
        <taxon>Gammaproteobacteria</taxon>
        <taxon>Alteromonadales</taxon>
        <taxon>Shewanellaceae</taxon>
        <taxon>Shewanella</taxon>
    </lineage>
</organism>
<name>A0A1S6HLM6_9GAMM</name>
<evidence type="ECO:0000256" key="12">
    <source>
        <dbReference type="ARBA" id="ARBA00037975"/>
    </source>
</evidence>
<evidence type="ECO:0000256" key="7">
    <source>
        <dbReference type="ARBA" id="ARBA00022723"/>
    </source>
</evidence>
<keyword evidence="4" id="KW-1003">Cell membrane</keyword>
<keyword evidence="9 13" id="KW-1133">Transmembrane helix</keyword>
<dbReference type="GO" id="GO:0020037">
    <property type="term" value="F:heme binding"/>
    <property type="evidence" value="ECO:0007669"/>
    <property type="project" value="TreeGrafter"/>
</dbReference>
<keyword evidence="10" id="KW-0408">Iron</keyword>
<dbReference type="InterPro" id="IPR011577">
    <property type="entry name" value="Cyt_b561_bac/Ni-Hgenase"/>
</dbReference>
<evidence type="ECO:0000256" key="5">
    <source>
        <dbReference type="ARBA" id="ARBA00022617"/>
    </source>
</evidence>
<comment type="cofactor">
    <cofactor evidence="1">
        <name>heme b</name>
        <dbReference type="ChEBI" id="CHEBI:60344"/>
    </cofactor>
</comment>
<keyword evidence="6 13" id="KW-0812">Transmembrane</keyword>
<comment type="subcellular location">
    <subcellularLocation>
        <location evidence="2">Cell membrane</location>
        <topology evidence="2">Multi-pass membrane protein</topology>
    </subcellularLocation>
</comment>
<feature type="transmembrane region" description="Helical" evidence="13">
    <location>
        <begin position="45"/>
        <end position="63"/>
    </location>
</feature>
<dbReference type="AlphaFoldDB" id="A0A1S6HLM6"/>
<dbReference type="EMBL" id="CP014782">
    <property type="protein sequence ID" value="AQS36436.1"/>
    <property type="molecule type" value="Genomic_DNA"/>
</dbReference>
<dbReference type="PANTHER" id="PTHR30529:SF1">
    <property type="entry name" value="CYTOCHROME B561 HOMOLOG 2"/>
    <property type="match status" value="1"/>
</dbReference>
<evidence type="ECO:0000256" key="2">
    <source>
        <dbReference type="ARBA" id="ARBA00004651"/>
    </source>
</evidence>
<evidence type="ECO:0000256" key="13">
    <source>
        <dbReference type="SAM" id="Phobius"/>
    </source>
</evidence>
<feature type="domain" description="Cytochrome b561 bacterial/Ni-hydrogenase" evidence="14">
    <location>
        <begin position="10"/>
        <end position="182"/>
    </location>
</feature>
<dbReference type="KEGG" id="spsw:Sps_01267"/>
<feature type="transmembrane region" description="Helical" evidence="13">
    <location>
        <begin position="12"/>
        <end position="33"/>
    </location>
</feature>
<keyword evidence="11 13" id="KW-0472">Membrane</keyword>
<gene>
    <name evidence="15" type="ORF">Sps_01267</name>
</gene>
<evidence type="ECO:0000256" key="3">
    <source>
        <dbReference type="ARBA" id="ARBA00022448"/>
    </source>
</evidence>
<dbReference type="SUPFAM" id="SSF81342">
    <property type="entry name" value="Transmembrane di-heme cytochromes"/>
    <property type="match status" value="1"/>
</dbReference>
<evidence type="ECO:0000256" key="6">
    <source>
        <dbReference type="ARBA" id="ARBA00022692"/>
    </source>
</evidence>
<comment type="similarity">
    <text evidence="12">Belongs to the cytochrome b561 family.</text>
</comment>
<dbReference type="GO" id="GO:0022904">
    <property type="term" value="P:respiratory electron transport chain"/>
    <property type="evidence" value="ECO:0007669"/>
    <property type="project" value="InterPro"/>
</dbReference>
<feature type="transmembrane region" description="Helical" evidence="13">
    <location>
        <begin position="83"/>
        <end position="105"/>
    </location>
</feature>
<evidence type="ECO:0000259" key="14">
    <source>
        <dbReference type="Pfam" id="PF01292"/>
    </source>
</evidence>
<keyword evidence="3" id="KW-0813">Transport</keyword>
<evidence type="ECO:0000256" key="1">
    <source>
        <dbReference type="ARBA" id="ARBA00001970"/>
    </source>
</evidence>
<dbReference type="GO" id="GO:0005886">
    <property type="term" value="C:plasma membrane"/>
    <property type="evidence" value="ECO:0007669"/>
    <property type="project" value="UniProtKB-SubCell"/>
</dbReference>
<dbReference type="InterPro" id="IPR052168">
    <property type="entry name" value="Cytochrome_b561_oxidase"/>
</dbReference>
<feature type="transmembrane region" description="Helical" evidence="13">
    <location>
        <begin position="147"/>
        <end position="167"/>
    </location>
</feature>
<dbReference type="GO" id="GO:0046872">
    <property type="term" value="F:metal ion binding"/>
    <property type="evidence" value="ECO:0007669"/>
    <property type="project" value="UniProtKB-KW"/>
</dbReference>
<keyword evidence="16" id="KW-1185">Reference proteome</keyword>
<reference evidence="15 16" key="1">
    <citation type="submission" date="2016-03" db="EMBL/GenBank/DDBJ databases">
        <title>Complete genome sequence of Shewanella psychrophila WP2, a deep sea bacterium isolated from west Pacific sediment.</title>
        <authorList>
            <person name="Xu G."/>
            <person name="Jian H."/>
        </authorList>
    </citation>
    <scope>NUCLEOTIDE SEQUENCE [LARGE SCALE GENOMIC DNA]</scope>
    <source>
        <strain evidence="15 16">WP2</strain>
    </source>
</reference>
<evidence type="ECO:0000256" key="8">
    <source>
        <dbReference type="ARBA" id="ARBA00022982"/>
    </source>
</evidence>
<keyword evidence="7" id="KW-0479">Metal-binding</keyword>
<dbReference type="STRING" id="225848.Sps_01267"/>
<sequence>MKFDSHEKLSSLTLALHWIVAIVMISLLAIGVYMVETETRSLYSWHKSFGLLILFIAVIRVVWRIRNGWPTPVGNYSNFEHLLSTIVHWALIIGTIVLPISGFLMSSLGGNGVDLFGLEIIARNIDPENPAKTITHSEALASFFHNIHYWSSYIIIATVILHVAGALKHHIIDKDETLTRMLK</sequence>
<evidence type="ECO:0000256" key="11">
    <source>
        <dbReference type="ARBA" id="ARBA00023136"/>
    </source>
</evidence>
<dbReference type="Proteomes" id="UP000189545">
    <property type="component" value="Chromosome"/>
</dbReference>
<keyword evidence="8" id="KW-0249">Electron transport</keyword>
<accession>A0A1S6HLM6</accession>
<evidence type="ECO:0000313" key="16">
    <source>
        <dbReference type="Proteomes" id="UP000189545"/>
    </source>
</evidence>
<evidence type="ECO:0000313" key="15">
    <source>
        <dbReference type="EMBL" id="AQS36436.1"/>
    </source>
</evidence>
<dbReference type="InterPro" id="IPR016174">
    <property type="entry name" value="Di-haem_cyt_TM"/>
</dbReference>
<dbReference type="GO" id="GO:0009055">
    <property type="term" value="F:electron transfer activity"/>
    <property type="evidence" value="ECO:0007669"/>
    <property type="project" value="InterPro"/>
</dbReference>
<keyword evidence="5" id="KW-0349">Heme</keyword>
<proteinExistence type="inferred from homology"/>
<dbReference type="PANTHER" id="PTHR30529">
    <property type="entry name" value="CYTOCHROME B561"/>
    <property type="match status" value="1"/>
</dbReference>
<protein>
    <submittedName>
        <fullName evidence="15">Cytochrome B561</fullName>
    </submittedName>
</protein>
<evidence type="ECO:0000256" key="9">
    <source>
        <dbReference type="ARBA" id="ARBA00022989"/>
    </source>
</evidence>